<dbReference type="Pfam" id="PF00933">
    <property type="entry name" value="Glyco_hydro_3"/>
    <property type="match status" value="1"/>
</dbReference>
<evidence type="ECO:0000256" key="2">
    <source>
        <dbReference type="ARBA" id="ARBA00022801"/>
    </source>
</evidence>
<feature type="domain" description="Glycoside hydrolase family 3 N-terminal" evidence="5">
    <location>
        <begin position="155"/>
        <end position="358"/>
    </location>
</feature>
<dbReference type="SUPFAM" id="SSF52279">
    <property type="entry name" value="Beta-D-glucan exohydrolase, C-terminal domain"/>
    <property type="match status" value="1"/>
</dbReference>
<dbReference type="FunFam" id="3.40.50.1700:FF:000010">
    <property type="entry name" value="Glycoside hydrolase, putative"/>
    <property type="match status" value="1"/>
</dbReference>
<dbReference type="eggNOG" id="ENOG502QQ55">
    <property type="taxonomic scope" value="Eukaryota"/>
</dbReference>
<dbReference type="GeneID" id="5890526"/>
<dbReference type="Proteomes" id="UP000001357">
    <property type="component" value="Unassembled WGS sequence"/>
</dbReference>
<evidence type="ECO:0000256" key="1">
    <source>
        <dbReference type="ARBA" id="ARBA00022729"/>
    </source>
</evidence>
<dbReference type="InterPro" id="IPR044993">
    <property type="entry name" value="BXL"/>
</dbReference>
<evidence type="ECO:0000256" key="3">
    <source>
        <dbReference type="ARBA" id="ARBA00023295"/>
    </source>
</evidence>
<dbReference type="InterPro" id="IPR036881">
    <property type="entry name" value="Glyco_hydro_3_C_sf"/>
</dbReference>
<feature type="domain" description="Glycoside hydrolase family 3 C-terminal" evidence="6">
    <location>
        <begin position="399"/>
        <end position="577"/>
    </location>
</feature>
<sequence>MASQWRWPARVAVLWALLAHQPGWRSPHCLTMFRVPIGWMQSLISLIHDDEKPPLLTAREGGGGSPGPPGNVSRIGLPEYDWGMNAIHGVQSSCIKDDDGTVYCPTSFPNPVNYGFTWNYSAYLELGRIIGVETRALWLAGAVEASTWSGRPHIGLDTWSPNINIARSPLWGRNQEVPGEDPFMNGQFGKAYTLGLQGDDDTYLQAIVTLKHWDAYSLEDSDGATRHNFNAIVSNFSLMDTYWPAFRVAVTEGKAKGVMCSYNAVNGIPTCAHPLLRTVLRDLWKFDGYVSSDTGAVEDISDNHKYTPSWATAACAAIRDGQTDIDSGAVYMKSLLQGVSEGHCRMEDVDNALRNTLRLRFELGLFDPVENQSYWHVPLAAVNTNASRATNMLHTLESMVLLQNKNNVLPLASNTKVALIGPHAKAQEDMVGNYLGQLCPDNNFDCVVSPHDALVSILGTDAVTYAPGTNVTTCSQSHIDEAVSVATAADVAVLMLGIDESIEAESNDRKSIDLPECQHQLASAIFAVGKPTVIVLLNGGMLAIENEKQQADAIIEAGYPGFYGGTAIAQTLTGQNEHLGDYINWINMSDMEMTSGPGRTYRYYKNETLWAFHF</sequence>
<evidence type="ECO:0000313" key="8">
    <source>
        <dbReference type="Proteomes" id="UP000001357"/>
    </source>
</evidence>
<dbReference type="GO" id="GO:0009044">
    <property type="term" value="F:xylan 1,4-beta-xylosidase activity"/>
    <property type="evidence" value="ECO:0000318"/>
    <property type="project" value="GO_Central"/>
</dbReference>
<evidence type="ECO:0000259" key="6">
    <source>
        <dbReference type="Pfam" id="PF01915"/>
    </source>
</evidence>
<name>A9UXZ0_MONBE</name>
<dbReference type="RefSeq" id="XP_001745192.1">
    <property type="nucleotide sequence ID" value="XM_001745140.1"/>
</dbReference>
<gene>
    <name evidence="7" type="ORF">MONBRDRAFT_36817</name>
</gene>
<evidence type="ECO:0008006" key="9">
    <source>
        <dbReference type="Google" id="ProtNLM"/>
    </source>
</evidence>
<keyword evidence="2" id="KW-0378">Hydrolase</keyword>
<dbReference type="InterPro" id="IPR002772">
    <property type="entry name" value="Glyco_hydro_3_C"/>
</dbReference>
<evidence type="ECO:0000259" key="5">
    <source>
        <dbReference type="Pfam" id="PF00933"/>
    </source>
</evidence>
<dbReference type="PANTHER" id="PTHR42721">
    <property type="entry name" value="SUGAR HYDROLASE-RELATED"/>
    <property type="match status" value="1"/>
</dbReference>
<dbReference type="KEGG" id="mbr:MONBRDRAFT_36817"/>
<dbReference type="FunFam" id="3.20.20.300:FF:000015">
    <property type="entry name" value="Glycoside hydrolase, putative"/>
    <property type="match status" value="1"/>
</dbReference>
<dbReference type="GO" id="GO:0045493">
    <property type="term" value="P:xylan catabolic process"/>
    <property type="evidence" value="ECO:0000318"/>
    <property type="project" value="GO_Central"/>
</dbReference>
<dbReference type="GO" id="GO:0046556">
    <property type="term" value="F:alpha-L-arabinofuranosidase activity"/>
    <property type="evidence" value="ECO:0000318"/>
    <property type="project" value="GO_Central"/>
</dbReference>
<proteinExistence type="predicted"/>
<dbReference type="PRINTS" id="PR00133">
    <property type="entry name" value="GLHYDRLASE3"/>
</dbReference>
<dbReference type="GO" id="GO:0031222">
    <property type="term" value="P:arabinan catabolic process"/>
    <property type="evidence" value="ECO:0000318"/>
    <property type="project" value="GO_Central"/>
</dbReference>
<dbReference type="PANTHER" id="PTHR42721:SF41">
    <property type="entry name" value="GLYCOSIDE HYDROLASE FAMILY 3 C-TERMINAL DOMAIN-CONTAINING PROTEIN"/>
    <property type="match status" value="1"/>
</dbReference>
<evidence type="ECO:0000256" key="4">
    <source>
        <dbReference type="SAM" id="SignalP"/>
    </source>
</evidence>
<accession>A9UXZ0</accession>
<keyword evidence="3" id="KW-0326">Glycosidase</keyword>
<dbReference type="Gene3D" id="3.40.50.1700">
    <property type="entry name" value="Glycoside hydrolase family 3 C-terminal domain"/>
    <property type="match status" value="1"/>
</dbReference>
<organism evidence="7 8">
    <name type="scientific">Monosiga brevicollis</name>
    <name type="common">Choanoflagellate</name>
    <dbReference type="NCBI Taxonomy" id="81824"/>
    <lineage>
        <taxon>Eukaryota</taxon>
        <taxon>Choanoflagellata</taxon>
        <taxon>Craspedida</taxon>
        <taxon>Salpingoecidae</taxon>
        <taxon>Monosiga</taxon>
    </lineage>
</organism>
<keyword evidence="1 4" id="KW-0732">Signal</keyword>
<feature type="chain" id="PRO_5002745032" description="Fibronectin type III-like domain-containing protein" evidence="4">
    <location>
        <begin position="26"/>
        <end position="614"/>
    </location>
</feature>
<protein>
    <recommendedName>
        <fullName evidence="9">Fibronectin type III-like domain-containing protein</fullName>
    </recommendedName>
</protein>
<dbReference type="SUPFAM" id="SSF51445">
    <property type="entry name" value="(Trans)glycosidases"/>
    <property type="match status" value="1"/>
</dbReference>
<dbReference type="EMBL" id="CH991549">
    <property type="protein sequence ID" value="EDQ89770.1"/>
    <property type="molecule type" value="Genomic_DNA"/>
</dbReference>
<dbReference type="AlphaFoldDB" id="A9UXZ0"/>
<keyword evidence="8" id="KW-1185">Reference proteome</keyword>
<dbReference type="InterPro" id="IPR001764">
    <property type="entry name" value="Glyco_hydro_3_N"/>
</dbReference>
<dbReference type="STRING" id="81824.A9UXZ0"/>
<dbReference type="InterPro" id="IPR017853">
    <property type="entry name" value="GH"/>
</dbReference>
<feature type="signal peptide" evidence="4">
    <location>
        <begin position="1"/>
        <end position="25"/>
    </location>
</feature>
<reference evidence="7 8" key="1">
    <citation type="journal article" date="2008" name="Nature">
        <title>The genome of the choanoflagellate Monosiga brevicollis and the origin of metazoans.</title>
        <authorList>
            <consortium name="JGI Sequencing"/>
            <person name="King N."/>
            <person name="Westbrook M.J."/>
            <person name="Young S.L."/>
            <person name="Kuo A."/>
            <person name="Abedin M."/>
            <person name="Chapman J."/>
            <person name="Fairclough S."/>
            <person name="Hellsten U."/>
            <person name="Isogai Y."/>
            <person name="Letunic I."/>
            <person name="Marr M."/>
            <person name="Pincus D."/>
            <person name="Putnam N."/>
            <person name="Rokas A."/>
            <person name="Wright K.J."/>
            <person name="Zuzow R."/>
            <person name="Dirks W."/>
            <person name="Good M."/>
            <person name="Goodstein D."/>
            <person name="Lemons D."/>
            <person name="Li W."/>
            <person name="Lyons J.B."/>
            <person name="Morris A."/>
            <person name="Nichols S."/>
            <person name="Richter D.J."/>
            <person name="Salamov A."/>
            <person name="Bork P."/>
            <person name="Lim W.A."/>
            <person name="Manning G."/>
            <person name="Miller W.T."/>
            <person name="McGinnis W."/>
            <person name="Shapiro H."/>
            <person name="Tjian R."/>
            <person name="Grigoriev I.V."/>
            <person name="Rokhsar D."/>
        </authorList>
    </citation>
    <scope>NUCLEOTIDE SEQUENCE [LARGE SCALE GENOMIC DNA]</scope>
    <source>
        <strain evidence="8">MX1 / ATCC 50154</strain>
    </source>
</reference>
<dbReference type="InParanoid" id="A9UXZ0"/>
<dbReference type="OMA" id="HMAIGTT"/>
<dbReference type="Gene3D" id="3.20.20.300">
    <property type="entry name" value="Glycoside hydrolase, family 3, N-terminal domain"/>
    <property type="match status" value="1"/>
</dbReference>
<dbReference type="InterPro" id="IPR036962">
    <property type="entry name" value="Glyco_hydro_3_N_sf"/>
</dbReference>
<dbReference type="Pfam" id="PF01915">
    <property type="entry name" value="Glyco_hydro_3_C"/>
    <property type="match status" value="1"/>
</dbReference>
<evidence type="ECO:0000313" key="7">
    <source>
        <dbReference type="EMBL" id="EDQ89770.1"/>
    </source>
</evidence>